<sequence length="203" mass="23607">MNAQEKKALLLYQLDSDRLKNRFEQEYATKDINTVNEELQTIIDIAGSHFKKCIEFPISLECIEEQHTMWIDHDFYITSQSKTHTNDFAEGYDLFLFSVDQMHSFSDAHGLNQSSSWTSPMLETLKLYRYAVSTPEWLNSSYHCILALEVSVGLRELAQIIVAHNHGYSTWSYITPHEYSDYDSVSDIHKEELHLSDDIVFVI</sequence>
<name>A0A6J7X6F8_9CAUD</name>
<accession>A0A6J7X6F8</accession>
<dbReference type="EMBL" id="LR798356">
    <property type="protein sequence ID" value="CAB5226206.1"/>
    <property type="molecule type" value="Genomic_DNA"/>
</dbReference>
<reference evidence="1" key="1">
    <citation type="submission" date="2020-05" db="EMBL/GenBank/DDBJ databases">
        <authorList>
            <person name="Chiriac C."/>
            <person name="Salcher M."/>
            <person name="Ghai R."/>
            <person name="Kavagutti S V."/>
        </authorList>
    </citation>
    <scope>NUCLEOTIDE SEQUENCE</scope>
</reference>
<protein>
    <submittedName>
        <fullName evidence="1">Uncharacterized protein</fullName>
    </submittedName>
</protein>
<evidence type="ECO:0000313" key="1">
    <source>
        <dbReference type="EMBL" id="CAB5226206.1"/>
    </source>
</evidence>
<gene>
    <name evidence="1" type="ORF">UFOVP755_111</name>
</gene>
<organism evidence="1">
    <name type="scientific">uncultured Caudovirales phage</name>
    <dbReference type="NCBI Taxonomy" id="2100421"/>
    <lineage>
        <taxon>Viruses</taxon>
        <taxon>Duplodnaviria</taxon>
        <taxon>Heunggongvirae</taxon>
        <taxon>Uroviricota</taxon>
        <taxon>Caudoviricetes</taxon>
        <taxon>Peduoviridae</taxon>
        <taxon>Maltschvirus</taxon>
        <taxon>Maltschvirus maltsch</taxon>
    </lineage>
</organism>
<proteinExistence type="predicted"/>